<evidence type="ECO:0000313" key="2">
    <source>
        <dbReference type="Proteomes" id="UP000244338"/>
    </source>
</evidence>
<dbReference type="EMBL" id="PEBX01000013">
    <property type="protein sequence ID" value="PTQ57078.1"/>
    <property type="molecule type" value="Genomic_DNA"/>
</dbReference>
<name>A0A2R6Y337_9BACL</name>
<reference evidence="2" key="1">
    <citation type="journal article" date="2018" name="Sci. Rep.">
        <title>Lignite coal burning seam in the remote Altai Mountains harbors a hydrogen-driven thermophilic microbial community.</title>
        <authorList>
            <person name="Kadnikov V.V."/>
            <person name="Mardanov A.V."/>
            <person name="Ivasenko D.A."/>
            <person name="Antsiferov D.V."/>
            <person name="Beletsky A.V."/>
            <person name="Karnachuk O.V."/>
            <person name="Ravin N.V."/>
        </authorList>
    </citation>
    <scope>NUCLEOTIDE SEQUENCE [LARGE SCALE GENOMIC DNA]</scope>
</reference>
<accession>A0A2R6Y337</accession>
<gene>
    <name evidence="1" type="ORF">BSOLF_2229</name>
</gene>
<dbReference type="Proteomes" id="UP000244338">
    <property type="component" value="Unassembled WGS sequence"/>
</dbReference>
<protein>
    <submittedName>
        <fullName evidence="1">Uncharacterized protein</fullName>
    </submittedName>
</protein>
<organism evidence="1 2">
    <name type="scientific">Candidatus Carbonibacillus altaicus</name>
    <dbReference type="NCBI Taxonomy" id="2163959"/>
    <lineage>
        <taxon>Bacteria</taxon>
        <taxon>Bacillati</taxon>
        <taxon>Bacillota</taxon>
        <taxon>Bacilli</taxon>
        <taxon>Bacillales</taxon>
        <taxon>Candidatus Carbonibacillus</taxon>
    </lineage>
</organism>
<evidence type="ECO:0000313" key="1">
    <source>
        <dbReference type="EMBL" id="PTQ57078.1"/>
    </source>
</evidence>
<sequence length="52" mass="6071">MILTFHHTSGHIPKLPDPTLYVLKNRNGYREHATLYTVLSHLPENMKLLFIV</sequence>
<dbReference type="AlphaFoldDB" id="A0A2R6Y337"/>
<comment type="caution">
    <text evidence="1">The sequence shown here is derived from an EMBL/GenBank/DDBJ whole genome shotgun (WGS) entry which is preliminary data.</text>
</comment>
<proteinExistence type="predicted"/>